<dbReference type="CDD" id="cd04677">
    <property type="entry name" value="NUDIX_Hydrolase"/>
    <property type="match status" value="1"/>
</dbReference>
<dbReference type="EMBL" id="CP134494">
    <property type="protein sequence ID" value="WNF21174.1"/>
    <property type="molecule type" value="Genomic_DNA"/>
</dbReference>
<gene>
    <name evidence="5" type="ORF">RH061_13275</name>
</gene>
<accession>A0ABY9VBF1</accession>
<organism evidence="5 6">
    <name type="scientific">Mesobacillus jeotgali</name>
    <dbReference type="NCBI Taxonomy" id="129985"/>
    <lineage>
        <taxon>Bacteria</taxon>
        <taxon>Bacillati</taxon>
        <taxon>Bacillota</taxon>
        <taxon>Bacilli</taxon>
        <taxon>Bacillales</taxon>
        <taxon>Bacillaceae</taxon>
        <taxon>Mesobacillus</taxon>
    </lineage>
</organism>
<dbReference type="PRINTS" id="PR00502">
    <property type="entry name" value="NUDIXFAMILY"/>
</dbReference>
<reference evidence="5 6" key="1">
    <citation type="submission" date="2023-09" db="EMBL/GenBank/DDBJ databases">
        <title>Microbial mechanism of fulvic acid promoting antimony reduction mineralization in rice fields.</title>
        <authorList>
            <person name="Chen G."/>
            <person name="Lan J."/>
        </authorList>
    </citation>
    <scope>NUCLEOTIDE SEQUENCE [LARGE SCALE GENOMIC DNA]</scope>
    <source>
        <strain evidence="5 6">PS1</strain>
    </source>
</reference>
<dbReference type="InterPro" id="IPR020476">
    <property type="entry name" value="Nudix_hydrolase"/>
</dbReference>
<name>A0ABY9VBF1_9BACI</name>
<feature type="domain" description="Nudix hydrolase" evidence="4">
    <location>
        <begin position="16"/>
        <end position="147"/>
    </location>
</feature>
<dbReference type="GO" id="GO:0016787">
    <property type="term" value="F:hydrolase activity"/>
    <property type="evidence" value="ECO:0007669"/>
    <property type="project" value="UniProtKB-KW"/>
</dbReference>
<dbReference type="InterPro" id="IPR020084">
    <property type="entry name" value="NUDIX_hydrolase_CS"/>
</dbReference>
<evidence type="ECO:0000313" key="5">
    <source>
        <dbReference type="EMBL" id="WNF21174.1"/>
    </source>
</evidence>
<dbReference type="PROSITE" id="PS00893">
    <property type="entry name" value="NUDIX_BOX"/>
    <property type="match status" value="1"/>
</dbReference>
<dbReference type="Gene3D" id="3.90.79.10">
    <property type="entry name" value="Nucleoside Triphosphate Pyrophosphohydrolase"/>
    <property type="match status" value="1"/>
</dbReference>
<dbReference type="PANTHER" id="PTHR43046">
    <property type="entry name" value="GDP-MANNOSE MANNOSYL HYDROLASE"/>
    <property type="match status" value="1"/>
</dbReference>
<comment type="similarity">
    <text evidence="3">Belongs to the Nudix hydrolase family.</text>
</comment>
<dbReference type="Proteomes" id="UP001303324">
    <property type="component" value="Chromosome"/>
</dbReference>
<keyword evidence="6" id="KW-1185">Reference proteome</keyword>
<evidence type="ECO:0000256" key="2">
    <source>
        <dbReference type="ARBA" id="ARBA00022801"/>
    </source>
</evidence>
<dbReference type="RefSeq" id="WP_311070810.1">
    <property type="nucleotide sequence ID" value="NZ_CP134494.1"/>
</dbReference>
<keyword evidence="2 3" id="KW-0378">Hydrolase</keyword>
<dbReference type="Pfam" id="PF00293">
    <property type="entry name" value="NUDIX"/>
    <property type="match status" value="1"/>
</dbReference>
<dbReference type="InterPro" id="IPR000086">
    <property type="entry name" value="NUDIX_hydrolase_dom"/>
</dbReference>
<dbReference type="PANTHER" id="PTHR43046:SF2">
    <property type="entry name" value="8-OXO-DGTP DIPHOSPHATASE-RELATED"/>
    <property type="match status" value="1"/>
</dbReference>
<protein>
    <submittedName>
        <fullName evidence="5">NUDIX hydrolase</fullName>
    </submittedName>
</protein>
<evidence type="ECO:0000313" key="6">
    <source>
        <dbReference type="Proteomes" id="UP001303324"/>
    </source>
</evidence>
<evidence type="ECO:0000256" key="3">
    <source>
        <dbReference type="RuleBase" id="RU003476"/>
    </source>
</evidence>
<sequence>MGYIRELRRLVGHRPLILPGAVVLIFNDVGQLLLQHRSDGGWGLPGGLMELGESLEETARREVKEETGLDIGELKLEGVFSGGQYYLKVANGDELYSVTTVYSTKDYKGELVSDELESIDLQFFSLHQLPDSLQKSYLDFIQHYIQQNTIDCC</sequence>
<dbReference type="InterPro" id="IPR015797">
    <property type="entry name" value="NUDIX_hydrolase-like_dom_sf"/>
</dbReference>
<dbReference type="PROSITE" id="PS51462">
    <property type="entry name" value="NUDIX"/>
    <property type="match status" value="1"/>
</dbReference>
<proteinExistence type="inferred from homology"/>
<evidence type="ECO:0000256" key="1">
    <source>
        <dbReference type="ARBA" id="ARBA00001946"/>
    </source>
</evidence>
<evidence type="ECO:0000259" key="4">
    <source>
        <dbReference type="PROSITE" id="PS51462"/>
    </source>
</evidence>
<comment type="cofactor">
    <cofactor evidence="1">
        <name>Mg(2+)</name>
        <dbReference type="ChEBI" id="CHEBI:18420"/>
    </cofactor>
</comment>
<dbReference type="SUPFAM" id="SSF55811">
    <property type="entry name" value="Nudix"/>
    <property type="match status" value="1"/>
</dbReference>